<evidence type="ECO:0000313" key="2">
    <source>
        <dbReference type="Proteomes" id="UP000565572"/>
    </source>
</evidence>
<comment type="caution">
    <text evidence="1">The sequence shown here is derived from an EMBL/GenBank/DDBJ whole genome shotgun (WGS) entry which is preliminary data.</text>
</comment>
<gene>
    <name evidence="1" type="ORF">FHX39_002167</name>
</gene>
<proteinExistence type="predicted"/>
<evidence type="ECO:0000313" key="1">
    <source>
        <dbReference type="EMBL" id="MBB3327223.1"/>
    </source>
</evidence>
<protein>
    <submittedName>
        <fullName evidence="1">Uncharacterized protein</fullName>
    </submittedName>
</protein>
<accession>A0A7W5JVU6</accession>
<reference evidence="1 2" key="1">
    <citation type="submission" date="2020-08" db="EMBL/GenBank/DDBJ databases">
        <title>Sequencing the genomes of 1000 actinobacteria strains.</title>
        <authorList>
            <person name="Klenk H.-P."/>
        </authorList>
    </citation>
    <scope>NUCLEOTIDE SEQUENCE [LARGE SCALE GENOMIC DNA]</scope>
    <source>
        <strain evidence="1 2">DSM 11053</strain>
    </source>
</reference>
<organism evidence="1 2">
    <name type="scientific">Microlunatus antarcticus</name>
    <dbReference type="NCBI Taxonomy" id="53388"/>
    <lineage>
        <taxon>Bacteria</taxon>
        <taxon>Bacillati</taxon>
        <taxon>Actinomycetota</taxon>
        <taxon>Actinomycetes</taxon>
        <taxon>Propionibacteriales</taxon>
        <taxon>Propionibacteriaceae</taxon>
        <taxon>Microlunatus</taxon>
    </lineage>
</organism>
<sequence length="76" mass="8553">MSVTLHHCGLNPISYRDQTWEAGPATLFDNTNKPYEWRGRGTVTEISSTRLLYRDDSGIEVTFLPDAQVPPKRACA</sequence>
<dbReference type="EMBL" id="JACHZG010000001">
    <property type="protein sequence ID" value="MBB3327223.1"/>
    <property type="molecule type" value="Genomic_DNA"/>
</dbReference>
<name>A0A7W5JVU6_9ACTN</name>
<dbReference type="Proteomes" id="UP000565572">
    <property type="component" value="Unassembled WGS sequence"/>
</dbReference>
<dbReference type="AlphaFoldDB" id="A0A7W5JVU6"/>
<keyword evidence="2" id="KW-1185">Reference proteome</keyword>
<dbReference type="RefSeq" id="WP_183338312.1">
    <property type="nucleotide sequence ID" value="NZ_JACHZG010000001.1"/>
</dbReference>